<evidence type="ECO:0000256" key="3">
    <source>
        <dbReference type="ARBA" id="ARBA00022729"/>
    </source>
</evidence>
<name>A0A1V4SKN6_RUMHU</name>
<evidence type="ECO:0000259" key="5">
    <source>
        <dbReference type="Pfam" id="PF13407"/>
    </source>
</evidence>
<dbReference type="SUPFAM" id="SSF53822">
    <property type="entry name" value="Periplasmic binding protein-like I"/>
    <property type="match status" value="1"/>
</dbReference>
<feature type="domain" description="Periplasmic binding protein" evidence="5">
    <location>
        <begin position="46"/>
        <end position="295"/>
    </location>
</feature>
<dbReference type="PANTHER" id="PTHR46847">
    <property type="entry name" value="D-ALLOSE-BINDING PERIPLASMIC PROTEIN-RELATED"/>
    <property type="match status" value="1"/>
</dbReference>
<dbReference type="EMBL" id="MZGX01000012">
    <property type="protein sequence ID" value="OPX44045.1"/>
    <property type="molecule type" value="Genomic_DNA"/>
</dbReference>
<proteinExistence type="inferred from homology"/>
<dbReference type="PANTHER" id="PTHR46847:SF1">
    <property type="entry name" value="D-ALLOSE-BINDING PERIPLASMIC PROTEIN-RELATED"/>
    <property type="match status" value="1"/>
</dbReference>
<organism evidence="6 7">
    <name type="scientific">Ruminiclostridium hungatei</name>
    <name type="common">Clostridium hungatei</name>
    <dbReference type="NCBI Taxonomy" id="48256"/>
    <lineage>
        <taxon>Bacteria</taxon>
        <taxon>Bacillati</taxon>
        <taxon>Bacillota</taxon>
        <taxon>Clostridia</taxon>
        <taxon>Eubacteriales</taxon>
        <taxon>Oscillospiraceae</taxon>
        <taxon>Ruminiclostridium</taxon>
    </lineage>
</organism>
<dbReference type="AlphaFoldDB" id="A0A1V4SKN6"/>
<feature type="chain" id="PRO_5038618117" evidence="4">
    <location>
        <begin position="21"/>
        <end position="325"/>
    </location>
</feature>
<dbReference type="CDD" id="cd01536">
    <property type="entry name" value="PBP1_ABC_sugar_binding-like"/>
    <property type="match status" value="1"/>
</dbReference>
<dbReference type="Proteomes" id="UP000191554">
    <property type="component" value="Unassembled WGS sequence"/>
</dbReference>
<dbReference type="PROSITE" id="PS51257">
    <property type="entry name" value="PROKAR_LIPOPROTEIN"/>
    <property type="match status" value="1"/>
</dbReference>
<dbReference type="Pfam" id="PF13407">
    <property type="entry name" value="Peripla_BP_4"/>
    <property type="match status" value="1"/>
</dbReference>
<evidence type="ECO:0000256" key="4">
    <source>
        <dbReference type="SAM" id="SignalP"/>
    </source>
</evidence>
<dbReference type="InterPro" id="IPR028082">
    <property type="entry name" value="Peripla_BP_I"/>
</dbReference>
<keyword evidence="3 4" id="KW-0732">Signal</keyword>
<dbReference type="GO" id="GO:0030246">
    <property type="term" value="F:carbohydrate binding"/>
    <property type="evidence" value="ECO:0007669"/>
    <property type="project" value="UniProtKB-ARBA"/>
</dbReference>
<reference evidence="6 7" key="1">
    <citation type="submission" date="2017-03" db="EMBL/GenBank/DDBJ databases">
        <title>Genome sequence of Clostridium hungatei DSM 14427.</title>
        <authorList>
            <person name="Poehlein A."/>
            <person name="Daniel R."/>
        </authorList>
    </citation>
    <scope>NUCLEOTIDE SEQUENCE [LARGE SCALE GENOMIC DNA]</scope>
    <source>
        <strain evidence="6 7">DSM 14427</strain>
    </source>
</reference>
<sequence length="325" mass="34901">MKKRIAAILVICSLIITAFAGCGTSSEADTSKDSSKEKQMFVAFSAGYGKVQHWELEMLGCEAAAKELGVKFQYQFADGNEQKQVADIENFVQMGMDMLIVGPNNSEGIVPTVNELKSKDIPVMTSDIGITGTDVVAHVASDNYQIGVKAAEYLGKLLDGKGKIAVVGWSAASATKEREKGFVDTIASKYPGIEIVANQDVGGNRNTSLEKSENIIEANKDLNAIFGSNAENALGAYAATQAVNRKDIYVVSVDSDSEVMKAIADNTNLKATIAQNPYEMGYQALTTAVKHLKGEAVKNIAIDAELVTIDNVQKIIDRDQKYLGK</sequence>
<comment type="subcellular location">
    <subcellularLocation>
        <location evidence="1">Cell envelope</location>
    </subcellularLocation>
</comment>
<evidence type="ECO:0000256" key="2">
    <source>
        <dbReference type="ARBA" id="ARBA00007639"/>
    </source>
</evidence>
<protein>
    <submittedName>
        <fullName evidence="6">D-ribose-binding periplasmic protein</fullName>
    </submittedName>
</protein>
<evidence type="ECO:0000313" key="6">
    <source>
        <dbReference type="EMBL" id="OPX44045.1"/>
    </source>
</evidence>
<dbReference type="InterPro" id="IPR025997">
    <property type="entry name" value="SBP_2_dom"/>
</dbReference>
<evidence type="ECO:0000313" key="7">
    <source>
        <dbReference type="Proteomes" id="UP000191554"/>
    </source>
</evidence>
<feature type="signal peptide" evidence="4">
    <location>
        <begin position="1"/>
        <end position="20"/>
    </location>
</feature>
<gene>
    <name evidence="6" type="primary">rbsB</name>
    <name evidence="6" type="ORF">CLHUN_20700</name>
</gene>
<dbReference type="GO" id="GO:0030313">
    <property type="term" value="C:cell envelope"/>
    <property type="evidence" value="ECO:0007669"/>
    <property type="project" value="UniProtKB-SubCell"/>
</dbReference>
<comment type="similarity">
    <text evidence="2">Belongs to the bacterial solute-binding protein 2 family.</text>
</comment>
<evidence type="ECO:0000256" key="1">
    <source>
        <dbReference type="ARBA" id="ARBA00004196"/>
    </source>
</evidence>
<comment type="caution">
    <text evidence="6">The sequence shown here is derived from an EMBL/GenBank/DDBJ whole genome shotgun (WGS) entry which is preliminary data.</text>
</comment>
<keyword evidence="7" id="KW-1185">Reference proteome</keyword>
<dbReference type="Gene3D" id="3.40.50.2300">
    <property type="match status" value="2"/>
</dbReference>
<accession>A0A1V4SKN6</accession>
<dbReference type="STRING" id="48256.CLHUN_20700"/>